<dbReference type="Pfam" id="PF21986">
    <property type="entry name" value="AH_C"/>
    <property type="match status" value="1"/>
</dbReference>
<organism evidence="2 3">
    <name type="scientific">Mycolicibacterium brisbanense</name>
    <dbReference type="NCBI Taxonomy" id="146020"/>
    <lineage>
        <taxon>Bacteria</taxon>
        <taxon>Bacillati</taxon>
        <taxon>Actinomycetota</taxon>
        <taxon>Actinomycetes</taxon>
        <taxon>Mycobacteriales</taxon>
        <taxon>Mycobacteriaceae</taxon>
        <taxon>Mycolicibacterium</taxon>
    </lineage>
</organism>
<sequence>MAELFCNGGAMRGGNLHHNVSEHRFLGAVRTAPIYRFFSVRDEFPALLLTATGGASIEGELYDVPLDNIRTDFLPDEPEELELTVIQLDDGRSVLAVGLRPGLVDAKSDELIEITDLGGWRRYRGLPDPDAAPAS</sequence>
<dbReference type="OrthoDB" id="424376at2"/>
<evidence type="ECO:0000313" key="3">
    <source>
        <dbReference type="Proteomes" id="UP000069620"/>
    </source>
</evidence>
<feature type="domain" description="Allophanate hydrolase C-terminal" evidence="1">
    <location>
        <begin position="3"/>
        <end position="124"/>
    </location>
</feature>
<name>A0A100W0X7_9MYCO</name>
<reference evidence="3" key="2">
    <citation type="submission" date="2016-02" db="EMBL/GenBank/DDBJ databases">
        <title>Draft genome sequence of five rapidly growing Mycobacterium species.</title>
        <authorList>
            <person name="Katahira K."/>
            <person name="Gotou Y."/>
            <person name="Iida K."/>
            <person name="Ogura Y."/>
            <person name="Hayashi T."/>
        </authorList>
    </citation>
    <scope>NUCLEOTIDE SEQUENCE [LARGE SCALE GENOMIC DNA]</scope>
    <source>
        <strain evidence="3">JCM15654</strain>
    </source>
</reference>
<dbReference type="AlphaFoldDB" id="A0A100W0X7"/>
<comment type="caution">
    <text evidence="2">The sequence shown here is derived from an EMBL/GenBank/DDBJ whole genome shotgun (WGS) entry which is preliminary data.</text>
</comment>
<proteinExistence type="predicted"/>
<dbReference type="Proteomes" id="UP000069620">
    <property type="component" value="Unassembled WGS sequence"/>
</dbReference>
<dbReference type="InterPro" id="IPR036568">
    <property type="entry name" value="GGCT-like_sf"/>
</dbReference>
<dbReference type="EMBL" id="BCSX01000031">
    <property type="protein sequence ID" value="GAS89481.1"/>
    <property type="molecule type" value="Genomic_DNA"/>
</dbReference>
<dbReference type="STRING" id="146020.RMCB_3577"/>
<accession>A0A100W0X7</accession>
<reference evidence="3" key="1">
    <citation type="journal article" date="2016" name="Genome Announc.">
        <title>Draft Genome Sequences of Five Rapidly Growing Mycobacterium Species, M. thermoresistibile, M. fortuitum subsp. acetamidolyticum, M. canariasense, M. brisbanense, and M. novocastrense.</title>
        <authorList>
            <person name="Katahira K."/>
            <person name="Ogura Y."/>
            <person name="Gotoh Y."/>
            <person name="Hayashi T."/>
        </authorList>
    </citation>
    <scope>NUCLEOTIDE SEQUENCE [LARGE SCALE GENOMIC DNA]</scope>
    <source>
        <strain evidence="3">JCM15654</strain>
    </source>
</reference>
<evidence type="ECO:0000259" key="1">
    <source>
        <dbReference type="Pfam" id="PF21986"/>
    </source>
</evidence>
<dbReference type="RefSeq" id="WP_062829871.1">
    <property type="nucleotide sequence ID" value="NZ_BCSX01000031.1"/>
</dbReference>
<keyword evidence="3" id="KW-1185">Reference proteome</keyword>
<gene>
    <name evidence="2" type="ORF">RMCB_3577</name>
</gene>
<dbReference type="InterPro" id="IPR053844">
    <property type="entry name" value="AH_C"/>
</dbReference>
<dbReference type="SUPFAM" id="SSF110857">
    <property type="entry name" value="Gamma-glutamyl cyclotransferase-like"/>
    <property type="match status" value="1"/>
</dbReference>
<protein>
    <submittedName>
        <fullName evidence="2">Amidase</fullName>
    </submittedName>
</protein>
<dbReference type="Gene3D" id="3.10.490.10">
    <property type="entry name" value="Gamma-glutamyl cyclotransferase-like"/>
    <property type="match status" value="1"/>
</dbReference>
<evidence type="ECO:0000313" key="2">
    <source>
        <dbReference type="EMBL" id="GAS89481.1"/>
    </source>
</evidence>